<feature type="domain" description="Spore protein YkvP/CgeB glycosyl transferase-like" evidence="1">
    <location>
        <begin position="178"/>
        <end position="281"/>
    </location>
</feature>
<protein>
    <recommendedName>
        <fullName evidence="1">Spore protein YkvP/CgeB glycosyl transferase-like domain-containing protein</fullName>
    </recommendedName>
</protein>
<evidence type="ECO:0000313" key="2">
    <source>
        <dbReference type="EMBL" id="KKM69294.1"/>
    </source>
</evidence>
<name>A0A0F9JHH1_9ZZZZ</name>
<proteinExistence type="predicted"/>
<reference evidence="2" key="1">
    <citation type="journal article" date="2015" name="Nature">
        <title>Complex archaea that bridge the gap between prokaryotes and eukaryotes.</title>
        <authorList>
            <person name="Spang A."/>
            <person name="Saw J.H."/>
            <person name="Jorgensen S.L."/>
            <person name="Zaremba-Niedzwiedzka K."/>
            <person name="Martijn J."/>
            <person name="Lind A.E."/>
            <person name="van Eijk R."/>
            <person name="Schleper C."/>
            <person name="Guy L."/>
            <person name="Ettema T.J."/>
        </authorList>
    </citation>
    <scope>NUCLEOTIDE SEQUENCE</scope>
</reference>
<organism evidence="2">
    <name type="scientific">marine sediment metagenome</name>
    <dbReference type="NCBI Taxonomy" id="412755"/>
    <lineage>
        <taxon>unclassified sequences</taxon>
        <taxon>metagenomes</taxon>
        <taxon>ecological metagenomes</taxon>
    </lineage>
</organism>
<dbReference type="EMBL" id="LAZR01010014">
    <property type="protein sequence ID" value="KKM69294.1"/>
    <property type="molecule type" value="Genomic_DNA"/>
</dbReference>
<sequence>MKLGFITHITNTHNVKTTGVWGEDLVTSALCKALCQKDITAEVKSIKDLSKNDKYDIAIHTADLLAGVTLKAMAKHNFLWIQGFSYDRQEQVIDLDKVYKDAITKYDKVITASRILSDRYKIPFLPPSVDMSYYKKVDANYEFDVSFIGNLIKPTSIVQRYISPFANFKYGLFGGDFGKVDHQRGLEIICGSKINLHFGFEESIKWDMVTGRPFHISACEGFTLMDEVPYFMELYKDAIGFTGGGTDEIRQINQYLQDDKERLKMAKDAYTITRENFSSPVIADKFIAEVM</sequence>
<dbReference type="AlphaFoldDB" id="A0A0F9JHH1"/>
<comment type="caution">
    <text evidence="2">The sequence shown here is derived from an EMBL/GenBank/DDBJ whole genome shotgun (WGS) entry which is preliminary data.</text>
</comment>
<evidence type="ECO:0000259" key="1">
    <source>
        <dbReference type="Pfam" id="PF13524"/>
    </source>
</evidence>
<dbReference type="Pfam" id="PF13524">
    <property type="entry name" value="Glyco_trans_1_2"/>
    <property type="match status" value="1"/>
</dbReference>
<accession>A0A0F9JHH1</accession>
<gene>
    <name evidence="2" type="ORF">LCGC14_1452280</name>
</gene>
<dbReference type="InterPro" id="IPR055259">
    <property type="entry name" value="YkvP/CgeB_Glyco_trans-like"/>
</dbReference>